<dbReference type="AlphaFoldDB" id="W6MY31"/>
<dbReference type="STRING" id="1382522.W6MY31"/>
<reference evidence="2" key="1">
    <citation type="submission" date="2013-12" db="EMBL/GenBank/DDBJ databases">
        <authorList>
            <person name="Genoscope - CEA"/>
        </authorList>
    </citation>
    <scope>NUCLEOTIDE SEQUENCE</scope>
    <source>
        <strain evidence="2">CBS 1993</strain>
    </source>
</reference>
<dbReference type="RefSeq" id="XP_022461906.1">
    <property type="nucleotide sequence ID" value="XM_022603919.1"/>
</dbReference>
<keyword evidence="3" id="KW-1185">Reference proteome</keyword>
<dbReference type="GeneID" id="34523294"/>
<keyword evidence="1" id="KW-1133">Transmembrane helix</keyword>
<dbReference type="GO" id="GO:0005778">
    <property type="term" value="C:peroxisomal membrane"/>
    <property type="evidence" value="ECO:0007669"/>
    <property type="project" value="TreeGrafter"/>
</dbReference>
<organism evidence="2 3">
    <name type="scientific">Kuraishia capsulata CBS 1993</name>
    <dbReference type="NCBI Taxonomy" id="1382522"/>
    <lineage>
        <taxon>Eukaryota</taxon>
        <taxon>Fungi</taxon>
        <taxon>Dikarya</taxon>
        <taxon>Ascomycota</taxon>
        <taxon>Saccharomycotina</taxon>
        <taxon>Pichiomycetes</taxon>
        <taxon>Pichiales</taxon>
        <taxon>Pichiaceae</taxon>
        <taxon>Kuraishia</taxon>
    </lineage>
</organism>
<keyword evidence="1" id="KW-0472">Membrane</keyword>
<name>W6MY31_9ASCO</name>
<dbReference type="InterPro" id="IPR019531">
    <property type="entry name" value="Pmp4"/>
</dbReference>
<accession>W6MY31</accession>
<dbReference type="HOGENOM" id="CLU_054132_1_0_1"/>
<evidence type="ECO:0000313" key="2">
    <source>
        <dbReference type="EMBL" id="CDK29925.1"/>
    </source>
</evidence>
<sequence>MSDYESDPDSDDLDLALPQIVLDALNMLRASRNGVVYGSRIRFAHAIAVSFIFRRNVPLLKRVTGAASLSLQHAKVLAGFAVIYRGTLYFLRRSRIFKSHKFVHFIAGAVAGFFVYGQPFKNAKFARAITHQVTLYLISRLVLALGSILAEKLSYAVLENDWSPNTLSEVHSAITSNAWTVTAALSWGACMYLYQTDPKHIHKSLRHSLDYMYNNDNWSGVKGFLGL</sequence>
<reference evidence="2" key="2">
    <citation type="submission" date="2014-02" db="EMBL/GenBank/DDBJ databases">
        <title>Complete DNA sequence of /Kuraishia capsulata/ illustrates novel genomic features among budding yeasts (/Saccharomycotina/).</title>
        <authorList>
            <person name="Morales L."/>
            <person name="Noel B."/>
            <person name="Porcel B."/>
            <person name="Marcet-Houben M."/>
            <person name="Hullo M-F."/>
            <person name="Sacerdot C."/>
            <person name="Tekaia F."/>
            <person name="Leh-Louis V."/>
            <person name="Despons L."/>
            <person name="Khanna V."/>
            <person name="Aury J-M."/>
            <person name="Barbe V."/>
            <person name="Couloux A."/>
            <person name="Labadie K."/>
            <person name="Pelletier E."/>
            <person name="Souciet J-L."/>
            <person name="Boekhout T."/>
            <person name="Gabaldon T."/>
            <person name="Wincker P."/>
            <person name="Dujon B."/>
        </authorList>
    </citation>
    <scope>NUCLEOTIDE SEQUENCE</scope>
    <source>
        <strain evidence="2">CBS 1993</strain>
    </source>
</reference>
<evidence type="ECO:0000313" key="3">
    <source>
        <dbReference type="Proteomes" id="UP000019384"/>
    </source>
</evidence>
<dbReference type="PANTHER" id="PTHR15460">
    <property type="entry name" value="PEROXISOMAL MEMBRANE PROTEIN 4"/>
    <property type="match status" value="1"/>
</dbReference>
<dbReference type="PANTHER" id="PTHR15460:SF3">
    <property type="entry name" value="PEROXISOMAL MEMBRANE PROTEIN 4"/>
    <property type="match status" value="1"/>
</dbReference>
<dbReference type="OrthoDB" id="39659at2759"/>
<dbReference type="Proteomes" id="UP000019384">
    <property type="component" value="Unassembled WGS sequence"/>
</dbReference>
<feature type="transmembrane region" description="Helical" evidence="1">
    <location>
        <begin position="103"/>
        <end position="121"/>
    </location>
</feature>
<evidence type="ECO:0008006" key="4">
    <source>
        <dbReference type="Google" id="ProtNLM"/>
    </source>
</evidence>
<protein>
    <recommendedName>
        <fullName evidence="4">Peroxisomal membrane protein 4</fullName>
    </recommendedName>
</protein>
<proteinExistence type="predicted"/>
<evidence type="ECO:0000256" key="1">
    <source>
        <dbReference type="SAM" id="Phobius"/>
    </source>
</evidence>
<dbReference type="EMBL" id="HG793131">
    <property type="protein sequence ID" value="CDK29925.1"/>
    <property type="molecule type" value="Genomic_DNA"/>
</dbReference>
<keyword evidence="1" id="KW-0812">Transmembrane</keyword>
<gene>
    <name evidence="2" type="ORF">KUCA_T00005919001</name>
</gene>